<sequence>MNEKNKIISLIEEKKQKYFDASDKIWEYAEIRFDTPKSAKVLCDLLEEESFKMKKGLANMENAFIATYGSGKPIVGILAEYDALTNLSQVPDIPERKFLIDNGNGHGCGHHVLGTGAVAAAIGIKDYLQENKIEGTIKLFGCPAEESGYGKAFMAREGIFSDLDVALAWHPWDSSGAWISSSLAVLQVYFNFVGIASHAAAMPEMGRSALDAAEIMNVGVNFLREHIIDEARIHYAFIDAGGKSANVVQPTASLHYFIRAPKTEQALDIYKRVVKIAEGAAHMTETQLEIVWDSAAANYIPNQTLTKAMYSNLKEITPIEYSTEEIEYGSKFFNTIDDSMKNSIRNRARTLFLEEEKIRELSNSPLISEILPYDAFKNMGGSTDVGDVSWNVPTGQIMVTCAPQGTPAHSWQWVATGKSSIMHKGMITAAKAIAMTAYDIIKKPNLLEEARKEHVVNLGGEKYKSAIPKNVVPK</sequence>
<evidence type="ECO:0000313" key="1">
    <source>
        <dbReference type="EMBL" id="QQK06910.1"/>
    </source>
</evidence>
<keyword evidence="2" id="KW-1185">Reference proteome</keyword>
<dbReference type="EMBL" id="CP066744">
    <property type="protein sequence ID" value="QQK06910.1"/>
    <property type="molecule type" value="Genomic_DNA"/>
</dbReference>
<accession>A0AC61MMN2</accession>
<protein>
    <submittedName>
        <fullName evidence="1">Amidohydrolase</fullName>
    </submittedName>
</protein>
<reference evidence="1 2" key="1">
    <citation type="journal article" date="2022" name="Int. J. Syst. Evol. Microbiol.">
        <title>Miniphocaeibacter halophilus sp. nov., an ammonium-tolerant acetate-producing bacterium isolated from a biogas system.</title>
        <authorList>
            <person name="Schnurer A."/>
            <person name="Singh A."/>
            <person name="Bi S."/>
            <person name="Qiao W."/>
            <person name="Westerholm M."/>
        </authorList>
    </citation>
    <scope>NUCLEOTIDE SEQUENCE [LARGE SCALE GENOMIC DNA]</scope>
    <source>
        <strain evidence="1 2">AMB_01</strain>
    </source>
</reference>
<proteinExistence type="predicted"/>
<dbReference type="Proteomes" id="UP000595814">
    <property type="component" value="Chromosome"/>
</dbReference>
<organism evidence="1 2">
    <name type="scientific">Miniphocaeibacter halophilus</name>
    <dbReference type="NCBI Taxonomy" id="2931922"/>
    <lineage>
        <taxon>Bacteria</taxon>
        <taxon>Bacillati</taxon>
        <taxon>Bacillota</taxon>
        <taxon>Tissierellia</taxon>
        <taxon>Tissierellales</taxon>
        <taxon>Peptoniphilaceae</taxon>
        <taxon>Miniphocaeibacter</taxon>
    </lineage>
</organism>
<name>A0AC61MMN2_9FIRM</name>
<gene>
    <name evidence="1" type="ORF">JFY71_06055</name>
</gene>
<evidence type="ECO:0000313" key="2">
    <source>
        <dbReference type="Proteomes" id="UP000595814"/>
    </source>
</evidence>